<organism evidence="2 3">
    <name type="scientific">Setaria italica</name>
    <name type="common">Foxtail millet</name>
    <name type="synonym">Panicum italicum</name>
    <dbReference type="NCBI Taxonomy" id="4555"/>
    <lineage>
        <taxon>Eukaryota</taxon>
        <taxon>Viridiplantae</taxon>
        <taxon>Streptophyta</taxon>
        <taxon>Embryophyta</taxon>
        <taxon>Tracheophyta</taxon>
        <taxon>Spermatophyta</taxon>
        <taxon>Magnoliopsida</taxon>
        <taxon>Liliopsida</taxon>
        <taxon>Poales</taxon>
        <taxon>Poaceae</taxon>
        <taxon>PACMAD clade</taxon>
        <taxon>Panicoideae</taxon>
        <taxon>Panicodae</taxon>
        <taxon>Paniceae</taxon>
        <taxon>Cenchrinae</taxon>
        <taxon>Setaria</taxon>
    </lineage>
</organism>
<name>K3YP61_SETIT</name>
<feature type="region of interest" description="Disordered" evidence="1">
    <location>
        <begin position="1"/>
        <end position="68"/>
    </location>
</feature>
<protein>
    <submittedName>
        <fullName evidence="2">Uncharacterized protein</fullName>
    </submittedName>
</protein>
<dbReference type="Proteomes" id="UP000004995">
    <property type="component" value="Unassembled WGS sequence"/>
</dbReference>
<dbReference type="Gramene" id="KQL01866">
    <property type="protein sequence ID" value="KQL01866"/>
    <property type="gene ID" value="SETIT_016053mg"/>
</dbReference>
<dbReference type="EnsemblPlants" id="KQL01866">
    <property type="protein sequence ID" value="KQL01866"/>
    <property type="gene ID" value="SETIT_016053mg"/>
</dbReference>
<evidence type="ECO:0000313" key="2">
    <source>
        <dbReference type="EnsemblPlants" id="KQL01866"/>
    </source>
</evidence>
<accession>K3YP61</accession>
<reference evidence="2" key="2">
    <citation type="submission" date="2018-08" db="UniProtKB">
        <authorList>
            <consortium name="EnsemblPlants"/>
        </authorList>
    </citation>
    <scope>IDENTIFICATION</scope>
    <source>
        <strain evidence="2">Yugu1</strain>
    </source>
</reference>
<sequence length="86" mass="9293">MQSPINPKPQHHLSAHGQHPPPRQIRPAAHNSSQKLAIPPGGLRFRPAAHDSGQQLANPATPLPPPIARDYGQKLQCLRQSLLLAA</sequence>
<reference evidence="3" key="1">
    <citation type="journal article" date="2012" name="Nat. Biotechnol.">
        <title>Reference genome sequence of the model plant Setaria.</title>
        <authorList>
            <person name="Bennetzen J.L."/>
            <person name="Schmutz J."/>
            <person name="Wang H."/>
            <person name="Percifield R."/>
            <person name="Hawkins J."/>
            <person name="Pontaroli A.C."/>
            <person name="Estep M."/>
            <person name="Feng L."/>
            <person name="Vaughn J.N."/>
            <person name="Grimwood J."/>
            <person name="Jenkins J."/>
            <person name="Barry K."/>
            <person name="Lindquist E."/>
            <person name="Hellsten U."/>
            <person name="Deshpande S."/>
            <person name="Wang X."/>
            <person name="Wu X."/>
            <person name="Mitros T."/>
            <person name="Triplett J."/>
            <person name="Yang X."/>
            <person name="Ye C.Y."/>
            <person name="Mauro-Herrera M."/>
            <person name="Wang L."/>
            <person name="Li P."/>
            <person name="Sharma M."/>
            <person name="Sharma R."/>
            <person name="Ronald P.C."/>
            <person name="Panaud O."/>
            <person name="Kellogg E.A."/>
            <person name="Brutnell T.P."/>
            <person name="Doust A.N."/>
            <person name="Tuskan G.A."/>
            <person name="Rokhsar D."/>
            <person name="Devos K.M."/>
        </authorList>
    </citation>
    <scope>NUCLEOTIDE SEQUENCE [LARGE SCALE GENOMIC DNA]</scope>
    <source>
        <strain evidence="3">cv. Yugu1</strain>
    </source>
</reference>
<evidence type="ECO:0000313" key="3">
    <source>
        <dbReference type="Proteomes" id="UP000004995"/>
    </source>
</evidence>
<evidence type="ECO:0000256" key="1">
    <source>
        <dbReference type="SAM" id="MobiDB-lite"/>
    </source>
</evidence>
<proteinExistence type="predicted"/>
<dbReference type="HOGENOM" id="CLU_2502210_0_0_1"/>
<dbReference type="EMBL" id="AGNK02003865">
    <property type="status" value="NOT_ANNOTATED_CDS"/>
    <property type="molecule type" value="Genomic_DNA"/>
</dbReference>
<keyword evidence="3" id="KW-1185">Reference proteome</keyword>
<dbReference type="InParanoid" id="K3YP61"/>
<dbReference type="AlphaFoldDB" id="K3YP61"/>